<dbReference type="EMBL" id="CP017555">
    <property type="protein sequence ID" value="AOW03027.1"/>
    <property type="molecule type" value="Genomic_DNA"/>
</dbReference>
<dbReference type="GO" id="GO:0017111">
    <property type="term" value="F:ribonucleoside triphosphate phosphatase activity"/>
    <property type="evidence" value="ECO:0007669"/>
    <property type="project" value="TreeGrafter"/>
</dbReference>
<dbReference type="GO" id="GO:0009134">
    <property type="term" value="P:nucleoside diphosphate catabolic process"/>
    <property type="evidence" value="ECO:0007669"/>
    <property type="project" value="TreeGrafter"/>
</dbReference>
<accession>A0A1H6PR29</accession>
<comment type="similarity">
    <text evidence="2">Belongs to the GDA1/CD39 NTPase family.</text>
</comment>
<evidence type="ECO:0000313" key="10">
    <source>
        <dbReference type="Proteomes" id="UP000182444"/>
    </source>
</evidence>
<evidence type="ECO:0000313" key="8">
    <source>
        <dbReference type="EMBL" id="AOW03027.1"/>
    </source>
</evidence>
<dbReference type="PANTHER" id="PTHR11782:SF83">
    <property type="entry name" value="GUANOSINE-DIPHOSPHATASE"/>
    <property type="match status" value="1"/>
</dbReference>
<feature type="binding site" evidence="7">
    <location>
        <begin position="262"/>
        <end position="266"/>
    </location>
    <ligand>
        <name>ATP</name>
        <dbReference type="ChEBI" id="CHEBI:30616"/>
    </ligand>
</feature>
<dbReference type="GO" id="GO:0000139">
    <property type="term" value="C:Golgi membrane"/>
    <property type="evidence" value="ECO:0007669"/>
    <property type="project" value="UniProtKB-SubCell"/>
</dbReference>
<dbReference type="InterPro" id="IPR000407">
    <property type="entry name" value="GDA1_CD39_NTPase"/>
</dbReference>
<feature type="active site" description="Proton acceptor" evidence="6">
    <location>
        <position position="231"/>
    </location>
</feature>
<dbReference type="KEGG" id="yli:2910009"/>
<gene>
    <name evidence="9" type="ORF">B0I71DRAFT_135702</name>
    <name evidence="8" type="ORF">YALI1_C25093g</name>
</gene>
<comment type="subcellular location">
    <subcellularLocation>
        <location evidence="1">Golgi apparatus membrane</location>
        <topology evidence="1">Single-pass type II membrane protein</topology>
    </subcellularLocation>
</comment>
<protein>
    <recommendedName>
        <fullName evidence="5">guanosine-diphosphatase</fullName>
        <ecNumber evidence="5">3.6.1.42</ecNumber>
    </recommendedName>
</protein>
<dbReference type="GO" id="GO:0045134">
    <property type="term" value="F:UDP phosphatase activity"/>
    <property type="evidence" value="ECO:0007669"/>
    <property type="project" value="TreeGrafter"/>
</dbReference>
<keyword evidence="3" id="KW-0378">Hydrolase</keyword>
<dbReference type="RefSeq" id="XP_501956.1">
    <property type="nucleotide sequence ID" value="XM_501956.1"/>
</dbReference>
<evidence type="ECO:0000256" key="3">
    <source>
        <dbReference type="ARBA" id="ARBA00022801"/>
    </source>
</evidence>
<dbReference type="AlphaFoldDB" id="A0A1H6PR29"/>
<dbReference type="GO" id="GO:0005524">
    <property type="term" value="F:ATP binding"/>
    <property type="evidence" value="ECO:0007669"/>
    <property type="project" value="UniProtKB-KW"/>
</dbReference>
<keyword evidence="7" id="KW-0547">Nucleotide-binding</keyword>
<dbReference type="VEuPathDB" id="FungiDB:YALI1_C25093g"/>
<reference evidence="9 11" key="2">
    <citation type="submission" date="2018-07" db="EMBL/GenBank/DDBJ databases">
        <title>Draft Genome Assemblies for Five Robust Yarrowia lipolytica Strains Exhibiting High Lipid Production and Pentose Sugar Utilization and Sugar Alcohol Secretion from Undetoxified Lignocellulosic Biomass Hydrolysates.</title>
        <authorList>
            <consortium name="DOE Joint Genome Institute"/>
            <person name="Walker C."/>
            <person name="Ryu S."/>
            <person name="Na H."/>
            <person name="Zane M."/>
            <person name="LaButti K."/>
            <person name="Lipzen A."/>
            <person name="Haridas S."/>
            <person name="Barry K."/>
            <person name="Grigoriev I.V."/>
            <person name="Quarterman J."/>
            <person name="Slininger P."/>
            <person name="Dien B."/>
            <person name="Trinh C.T."/>
        </authorList>
    </citation>
    <scope>NUCLEOTIDE SEQUENCE [LARGE SCALE GENOMIC DNA]</scope>
    <source>
        <strain evidence="9 11">YB392</strain>
    </source>
</reference>
<evidence type="ECO:0000256" key="6">
    <source>
        <dbReference type="PIRSR" id="PIRSR600407-1"/>
    </source>
</evidence>
<dbReference type="Gene3D" id="3.30.420.150">
    <property type="entry name" value="Exopolyphosphatase. Domain 2"/>
    <property type="match status" value="1"/>
</dbReference>
<proteinExistence type="inferred from homology"/>
<dbReference type="GO" id="GO:0006487">
    <property type="term" value="P:protein N-linked glycosylation"/>
    <property type="evidence" value="ECO:0007669"/>
    <property type="project" value="TreeGrafter"/>
</dbReference>
<dbReference type="VEuPathDB" id="FungiDB:YALI0_C17941g"/>
<keyword evidence="7" id="KW-0067">ATP-binding</keyword>
<dbReference type="GeneID" id="2910009"/>
<dbReference type="Proteomes" id="UP000182444">
    <property type="component" value="Chromosome 1C"/>
</dbReference>
<evidence type="ECO:0000313" key="11">
    <source>
        <dbReference type="Proteomes" id="UP000256601"/>
    </source>
</evidence>
<evidence type="ECO:0000256" key="2">
    <source>
        <dbReference type="ARBA" id="ARBA00009283"/>
    </source>
</evidence>
<dbReference type="Pfam" id="PF01150">
    <property type="entry name" value="GDA1_CD39"/>
    <property type="match status" value="1"/>
</dbReference>
<evidence type="ECO:0000256" key="5">
    <source>
        <dbReference type="ARBA" id="ARBA00038903"/>
    </source>
</evidence>
<dbReference type="eggNOG" id="KOG1385">
    <property type="taxonomic scope" value="Eukaryota"/>
</dbReference>
<dbReference type="EC" id="3.6.1.42" evidence="5"/>
<dbReference type="Proteomes" id="UP000256601">
    <property type="component" value="Unassembled WGS sequence"/>
</dbReference>
<comment type="function">
    <text evidence="4">After transfer of sugars to endogenous macromolecular acceptors, the enzyme converts nucleoside diphosphates to nucleoside monophosphates which in turn exit the Golgi lumen in a coupled antiporter reaction, allowing entry of additional nucleotide sugar from the cytosol.</text>
</comment>
<reference evidence="8 10" key="1">
    <citation type="journal article" date="2016" name="PLoS ONE">
        <title>Sequence Assembly of Yarrowia lipolytica Strain W29/CLIB89 Shows Transposable Element Diversity.</title>
        <authorList>
            <person name="Magnan C."/>
            <person name="Yu J."/>
            <person name="Chang I."/>
            <person name="Jahn E."/>
            <person name="Kanomata Y."/>
            <person name="Wu J."/>
            <person name="Zeller M."/>
            <person name="Oakes M."/>
            <person name="Baldi P."/>
            <person name="Sandmeyer S."/>
        </authorList>
    </citation>
    <scope>NUCLEOTIDE SEQUENCE [LARGE SCALE GENOMIC DNA]</scope>
    <source>
        <strain evidence="8">CLIB89</strain>
        <strain evidence="10">CLIB89(W29)</strain>
    </source>
</reference>
<dbReference type="GO" id="GO:0004382">
    <property type="term" value="F:GDP phosphatase activity"/>
    <property type="evidence" value="ECO:0007669"/>
    <property type="project" value="UniProtKB-EC"/>
</dbReference>
<organism evidence="8 10">
    <name type="scientific">Yarrowia lipolytica</name>
    <name type="common">Candida lipolytica</name>
    <dbReference type="NCBI Taxonomy" id="4952"/>
    <lineage>
        <taxon>Eukaryota</taxon>
        <taxon>Fungi</taxon>
        <taxon>Dikarya</taxon>
        <taxon>Ascomycota</taxon>
        <taxon>Saccharomycotina</taxon>
        <taxon>Dipodascomycetes</taxon>
        <taxon>Dipodascales</taxon>
        <taxon>Dipodascales incertae sedis</taxon>
        <taxon>Yarrowia</taxon>
    </lineage>
</organism>
<name>A0A1H6PR29_YARLL</name>
<dbReference type="CDD" id="cd24040">
    <property type="entry name" value="ASKHA_NBD_GDA1"/>
    <property type="match status" value="1"/>
</dbReference>
<evidence type="ECO:0000256" key="4">
    <source>
        <dbReference type="ARBA" id="ARBA00037742"/>
    </source>
</evidence>
<dbReference type="PANTHER" id="PTHR11782">
    <property type="entry name" value="ADENOSINE/GUANOSINE DIPHOSPHATASE"/>
    <property type="match status" value="1"/>
</dbReference>
<dbReference type="Gene3D" id="3.30.420.40">
    <property type="match status" value="1"/>
</dbReference>
<dbReference type="EMBL" id="KZ859075">
    <property type="protein sequence ID" value="RDW23579.1"/>
    <property type="molecule type" value="Genomic_DNA"/>
</dbReference>
<sequence>MPSYFKFSDLEQNNNKRDDDFKPRKDAMSSPLSMFNQVPTRILRLVGLSVCALVFVFLFLRNTDSNTVVVNDTTKAAASGNVKSAPEATPQDPLTCTKSFDGVTPITQYVVMIDAGSSGSRIHVYKFNNCQSTPRLLDEHFVMDKPGLSAFTDPEEAAQSLDKYLDSALEYIPEEYHSCSPLQVKATAGLRMVGEQKSKEILQAVRDRIQAKYPFPIAGDDGVGMMSDSDEGVYAWITINYLLGKIGSPEKKPTVAAFDLGGGSTQIVFEPELKGDKKPTAKQIQSAMQPGDHVYDLKFGDLSYSLYQKSHLGYGLNAAKDQMYKQVVMNHINSDDSVVEDGATLVNPCVPSGLEIKNVKVKINAEKTYTVNFRGPSKPQTSAQCRKIAEDILHKDHECTVEPCAFNGVYMPSLAETFLREYKLYIISFFYDRTAPLGMPSDFSVEELQDLTQRVCQGEYDGFKAIPGAISELKENPAWCMELTYMVSLLHQGYEIPVGREVTIAKKIKDYELGWCLGASLPLLHKNGKDGWTCKLKKQ</sequence>
<evidence type="ECO:0000256" key="7">
    <source>
        <dbReference type="PIRSR" id="PIRSR600407-2"/>
    </source>
</evidence>
<evidence type="ECO:0000313" key="9">
    <source>
        <dbReference type="EMBL" id="RDW23579.1"/>
    </source>
</evidence>
<dbReference type="OMA" id="WTCRIKE"/>
<dbReference type="OrthoDB" id="6372431at2759"/>
<evidence type="ECO:0000256" key="1">
    <source>
        <dbReference type="ARBA" id="ARBA00004323"/>
    </source>
</evidence>